<dbReference type="Proteomes" id="UP000219338">
    <property type="component" value="Unassembled WGS sequence"/>
</dbReference>
<keyword evidence="1" id="KW-0812">Transmembrane</keyword>
<feature type="transmembrane region" description="Helical" evidence="1">
    <location>
        <begin position="368"/>
        <end position="385"/>
    </location>
</feature>
<feature type="transmembrane region" description="Helical" evidence="1">
    <location>
        <begin position="179"/>
        <end position="200"/>
    </location>
</feature>
<dbReference type="AlphaFoldDB" id="A0A284RB72"/>
<name>A0A284RB72_ARMOS</name>
<dbReference type="OrthoDB" id="3941538at2759"/>
<dbReference type="OMA" id="EYMGGRE"/>
<keyword evidence="3" id="KW-1185">Reference proteome</keyword>
<sequence length="401" mass="44594">MDVEDETTPLLALPGIVATAETLSIPKVSSDRAVQTQFSLLVLLYARKNAKETATGTPWEVMQQTKKGQKMAEKTESECMTIWGEFCEEEEDVESVLFGEMDGMRVVDLLDAAPDALLDNELLYATMASVWTKHARVAYILDFAARLAAYGLLLSYVMHPPDRPTIYATSGEYMGGREWALLVLSLSTGSVLVLAAFVLATPPFPEDASFGLLLVAVFVYTFQLQPVPALPLFVGLRRRVAETVFPIVALFLPALLLTCFLLSASLNDVFLTAAVPMETRSLLLLLLFAIILAVFFSIILAPSPVHFGNDKWKRYGPAVCREARLTYYRTVVTYANPCYFPPPFNLLDLVLFRPLSFLGIPIQPARTLFWRLTVGVIAYIINRLIMATSHIAQFLCRYISL</sequence>
<dbReference type="EMBL" id="FUEG01000006">
    <property type="protein sequence ID" value="SJL05983.1"/>
    <property type="molecule type" value="Genomic_DNA"/>
</dbReference>
<gene>
    <name evidence="2" type="ORF">ARMOST_09319</name>
</gene>
<proteinExistence type="predicted"/>
<evidence type="ECO:0000313" key="2">
    <source>
        <dbReference type="EMBL" id="SJL05983.1"/>
    </source>
</evidence>
<evidence type="ECO:0000313" key="3">
    <source>
        <dbReference type="Proteomes" id="UP000219338"/>
    </source>
</evidence>
<organism evidence="2 3">
    <name type="scientific">Armillaria ostoyae</name>
    <name type="common">Armillaria root rot fungus</name>
    <dbReference type="NCBI Taxonomy" id="47428"/>
    <lineage>
        <taxon>Eukaryota</taxon>
        <taxon>Fungi</taxon>
        <taxon>Dikarya</taxon>
        <taxon>Basidiomycota</taxon>
        <taxon>Agaricomycotina</taxon>
        <taxon>Agaricomycetes</taxon>
        <taxon>Agaricomycetidae</taxon>
        <taxon>Agaricales</taxon>
        <taxon>Marasmiineae</taxon>
        <taxon>Physalacriaceae</taxon>
        <taxon>Armillaria</taxon>
    </lineage>
</organism>
<feature type="transmembrane region" description="Helical" evidence="1">
    <location>
        <begin position="137"/>
        <end position="159"/>
    </location>
</feature>
<reference evidence="3" key="1">
    <citation type="journal article" date="2017" name="Nat. Ecol. Evol.">
        <title>Genome expansion and lineage-specific genetic innovations in the forest pathogenic fungi Armillaria.</title>
        <authorList>
            <person name="Sipos G."/>
            <person name="Prasanna A.N."/>
            <person name="Walter M.C."/>
            <person name="O'Connor E."/>
            <person name="Balint B."/>
            <person name="Krizsan K."/>
            <person name="Kiss B."/>
            <person name="Hess J."/>
            <person name="Varga T."/>
            <person name="Slot J."/>
            <person name="Riley R."/>
            <person name="Boka B."/>
            <person name="Rigling D."/>
            <person name="Barry K."/>
            <person name="Lee J."/>
            <person name="Mihaltcheva S."/>
            <person name="LaButti K."/>
            <person name="Lipzen A."/>
            <person name="Waldron R."/>
            <person name="Moloney N.M."/>
            <person name="Sperisen C."/>
            <person name="Kredics L."/>
            <person name="Vagvoelgyi C."/>
            <person name="Patrignani A."/>
            <person name="Fitzpatrick D."/>
            <person name="Nagy I."/>
            <person name="Doyle S."/>
            <person name="Anderson J.B."/>
            <person name="Grigoriev I.V."/>
            <person name="Gueldener U."/>
            <person name="Muensterkoetter M."/>
            <person name="Nagy L.G."/>
        </authorList>
    </citation>
    <scope>NUCLEOTIDE SEQUENCE [LARGE SCALE GENOMIC DNA]</scope>
    <source>
        <strain evidence="3">C18/9</strain>
    </source>
</reference>
<feature type="transmembrane region" description="Helical" evidence="1">
    <location>
        <begin position="207"/>
        <end position="224"/>
    </location>
</feature>
<accession>A0A284RB72</accession>
<feature type="transmembrane region" description="Helical" evidence="1">
    <location>
        <begin position="282"/>
        <end position="301"/>
    </location>
</feature>
<keyword evidence="1" id="KW-0472">Membrane</keyword>
<keyword evidence="1" id="KW-1133">Transmembrane helix</keyword>
<evidence type="ECO:0000256" key="1">
    <source>
        <dbReference type="SAM" id="Phobius"/>
    </source>
</evidence>
<protein>
    <submittedName>
        <fullName evidence="2">Uncharacterized protein</fullName>
    </submittedName>
</protein>
<feature type="transmembrane region" description="Helical" evidence="1">
    <location>
        <begin position="244"/>
        <end position="270"/>
    </location>
</feature>